<dbReference type="EMBL" id="JAQQBR010001833">
    <property type="protein sequence ID" value="KAK0162468.1"/>
    <property type="molecule type" value="Genomic_DNA"/>
</dbReference>
<feature type="region of interest" description="Disordered" evidence="1">
    <location>
        <begin position="1"/>
        <end position="61"/>
    </location>
</feature>
<reference evidence="2" key="1">
    <citation type="journal article" date="2023" name="bioRxiv">
        <title>Scaffold-level genome assemblies of two parasitoid biocontrol wasps reveal the parthenogenesis mechanism and an associated novel virus.</title>
        <authorList>
            <person name="Inwood S."/>
            <person name="Skelly J."/>
            <person name="Guhlin J."/>
            <person name="Harrop T."/>
            <person name="Goldson S."/>
            <person name="Dearden P."/>
        </authorList>
    </citation>
    <scope>NUCLEOTIDE SEQUENCE</scope>
    <source>
        <strain evidence="2">Lincoln</strain>
        <tissue evidence="2">Whole body</tissue>
    </source>
</reference>
<dbReference type="AlphaFoldDB" id="A0AA39F3V6"/>
<dbReference type="Proteomes" id="UP001168972">
    <property type="component" value="Unassembled WGS sequence"/>
</dbReference>
<proteinExistence type="predicted"/>
<protein>
    <submittedName>
        <fullName evidence="2">Uncharacterized protein</fullName>
    </submittedName>
</protein>
<sequence>MAESAGSPAAVSAANSPQQQQQQQPPSSQQQQQQSPNAQAQTNPTAQPSDISSSQLASPPITGTVEKYDYEISLANIDCINGNHLSMSQFISSDQMNALKGGG</sequence>
<evidence type="ECO:0000313" key="2">
    <source>
        <dbReference type="EMBL" id="KAK0162468.1"/>
    </source>
</evidence>
<accession>A0AA39F3V6</accession>
<organism evidence="2 3">
    <name type="scientific">Microctonus hyperodae</name>
    <name type="common">Parasitoid wasp</name>
    <dbReference type="NCBI Taxonomy" id="165561"/>
    <lineage>
        <taxon>Eukaryota</taxon>
        <taxon>Metazoa</taxon>
        <taxon>Ecdysozoa</taxon>
        <taxon>Arthropoda</taxon>
        <taxon>Hexapoda</taxon>
        <taxon>Insecta</taxon>
        <taxon>Pterygota</taxon>
        <taxon>Neoptera</taxon>
        <taxon>Endopterygota</taxon>
        <taxon>Hymenoptera</taxon>
        <taxon>Apocrita</taxon>
        <taxon>Ichneumonoidea</taxon>
        <taxon>Braconidae</taxon>
        <taxon>Euphorinae</taxon>
        <taxon>Microctonus</taxon>
    </lineage>
</organism>
<feature type="compositionally biased region" description="Polar residues" evidence="1">
    <location>
        <begin position="45"/>
        <end position="57"/>
    </location>
</feature>
<gene>
    <name evidence="2" type="ORF">PV327_006243</name>
</gene>
<feature type="compositionally biased region" description="Low complexity" evidence="1">
    <location>
        <begin position="7"/>
        <end position="44"/>
    </location>
</feature>
<evidence type="ECO:0000313" key="3">
    <source>
        <dbReference type="Proteomes" id="UP001168972"/>
    </source>
</evidence>
<reference evidence="2" key="2">
    <citation type="submission" date="2023-03" db="EMBL/GenBank/DDBJ databases">
        <authorList>
            <person name="Inwood S.N."/>
            <person name="Skelly J.G."/>
            <person name="Guhlin J."/>
            <person name="Harrop T.W.R."/>
            <person name="Goldson S.G."/>
            <person name="Dearden P.K."/>
        </authorList>
    </citation>
    <scope>NUCLEOTIDE SEQUENCE</scope>
    <source>
        <strain evidence="2">Lincoln</strain>
        <tissue evidence="2">Whole body</tissue>
    </source>
</reference>
<name>A0AA39F3V6_MICHY</name>
<keyword evidence="3" id="KW-1185">Reference proteome</keyword>
<evidence type="ECO:0000256" key="1">
    <source>
        <dbReference type="SAM" id="MobiDB-lite"/>
    </source>
</evidence>
<comment type="caution">
    <text evidence="2">The sequence shown here is derived from an EMBL/GenBank/DDBJ whole genome shotgun (WGS) entry which is preliminary data.</text>
</comment>